<proteinExistence type="predicted"/>
<dbReference type="AlphaFoldDB" id="A0A517YLC6"/>
<protein>
    <submittedName>
        <fullName evidence="1">Uncharacterized protein</fullName>
    </submittedName>
</protein>
<name>A0A517YLC6_9BACT</name>
<organism evidence="1 2">
    <name type="scientific">Anatilimnocola aggregata</name>
    <dbReference type="NCBI Taxonomy" id="2528021"/>
    <lineage>
        <taxon>Bacteria</taxon>
        <taxon>Pseudomonadati</taxon>
        <taxon>Planctomycetota</taxon>
        <taxon>Planctomycetia</taxon>
        <taxon>Pirellulales</taxon>
        <taxon>Pirellulaceae</taxon>
        <taxon>Anatilimnocola</taxon>
    </lineage>
</organism>
<evidence type="ECO:0000313" key="2">
    <source>
        <dbReference type="Proteomes" id="UP000315017"/>
    </source>
</evidence>
<dbReference type="Proteomes" id="UP000315017">
    <property type="component" value="Chromosome"/>
</dbReference>
<dbReference type="KEGG" id="aagg:ETAA8_61800"/>
<sequence length="123" mass="13432">MQMFSRMWNEDDGVLSFEWVLLVTLLTIGIVSGVAGARDAIIDELGDAAQAMMALDQSYVIDFPLAVIVHTATTTSGSSDSAFTDFLEYTDCDRTLRGLLDPPFENQGLNNPELLLDEPDEGV</sequence>
<evidence type="ECO:0000313" key="1">
    <source>
        <dbReference type="EMBL" id="QDU31027.1"/>
    </source>
</evidence>
<gene>
    <name evidence="1" type="ORF">ETAA8_61800</name>
</gene>
<dbReference type="RefSeq" id="WP_238397612.1">
    <property type="nucleotide sequence ID" value="NZ_CP036274.1"/>
</dbReference>
<dbReference type="EMBL" id="CP036274">
    <property type="protein sequence ID" value="QDU31027.1"/>
    <property type="molecule type" value="Genomic_DNA"/>
</dbReference>
<keyword evidence="2" id="KW-1185">Reference proteome</keyword>
<accession>A0A517YLC6</accession>
<reference evidence="1 2" key="1">
    <citation type="submission" date="2019-02" db="EMBL/GenBank/DDBJ databases">
        <title>Deep-cultivation of Planctomycetes and their phenomic and genomic characterization uncovers novel biology.</title>
        <authorList>
            <person name="Wiegand S."/>
            <person name="Jogler M."/>
            <person name="Boedeker C."/>
            <person name="Pinto D."/>
            <person name="Vollmers J."/>
            <person name="Rivas-Marin E."/>
            <person name="Kohn T."/>
            <person name="Peeters S.H."/>
            <person name="Heuer A."/>
            <person name="Rast P."/>
            <person name="Oberbeckmann S."/>
            <person name="Bunk B."/>
            <person name="Jeske O."/>
            <person name="Meyerdierks A."/>
            <person name="Storesund J.E."/>
            <person name="Kallscheuer N."/>
            <person name="Luecker S."/>
            <person name="Lage O.M."/>
            <person name="Pohl T."/>
            <person name="Merkel B.J."/>
            <person name="Hornburger P."/>
            <person name="Mueller R.-W."/>
            <person name="Bruemmer F."/>
            <person name="Labrenz M."/>
            <person name="Spormann A.M."/>
            <person name="Op den Camp H."/>
            <person name="Overmann J."/>
            <person name="Amann R."/>
            <person name="Jetten M.S.M."/>
            <person name="Mascher T."/>
            <person name="Medema M.H."/>
            <person name="Devos D.P."/>
            <person name="Kaster A.-K."/>
            <person name="Ovreas L."/>
            <person name="Rohde M."/>
            <person name="Galperin M.Y."/>
            <person name="Jogler C."/>
        </authorList>
    </citation>
    <scope>NUCLEOTIDE SEQUENCE [LARGE SCALE GENOMIC DNA]</scope>
    <source>
        <strain evidence="1 2">ETA_A8</strain>
    </source>
</reference>